<dbReference type="Gene3D" id="2.60.120.260">
    <property type="entry name" value="Galactose-binding domain-like"/>
    <property type="match status" value="1"/>
</dbReference>
<reference evidence="6 7" key="1">
    <citation type="journal article" date="2015" name="Biotechnol. Biofuels">
        <title>Enhanced degradation of softwood versus hardwood by the white-rot fungus Pycnoporus coccineus.</title>
        <authorList>
            <person name="Couturier M."/>
            <person name="Navarro D."/>
            <person name="Chevret D."/>
            <person name="Henrissat B."/>
            <person name="Piumi F."/>
            <person name="Ruiz-Duenas F.J."/>
            <person name="Martinez A.T."/>
            <person name="Grigoriev I.V."/>
            <person name="Riley R."/>
            <person name="Lipzen A."/>
            <person name="Berrin J.G."/>
            <person name="Master E.R."/>
            <person name="Rosso M.N."/>
        </authorList>
    </citation>
    <scope>NUCLEOTIDE SEQUENCE [LARGE SCALE GENOMIC DNA]</scope>
    <source>
        <strain evidence="6 7">BRFM310</strain>
    </source>
</reference>
<evidence type="ECO:0000256" key="4">
    <source>
        <dbReference type="ARBA" id="ARBA00023136"/>
    </source>
</evidence>
<dbReference type="InterPro" id="IPR012919">
    <property type="entry name" value="SUN_dom"/>
</dbReference>
<evidence type="ECO:0000256" key="2">
    <source>
        <dbReference type="ARBA" id="ARBA00022692"/>
    </source>
</evidence>
<dbReference type="EMBL" id="KZ084108">
    <property type="protein sequence ID" value="OSD01993.1"/>
    <property type="molecule type" value="Genomic_DNA"/>
</dbReference>
<dbReference type="PROSITE" id="PS51469">
    <property type="entry name" value="SUN"/>
    <property type="match status" value="1"/>
</dbReference>
<sequence length="205" mass="22508">HVELAIRIALESTVHHRNFALVQAGARVIPRLTFPNDSVDAPADNAPERALQEPYSRSPTCWSFPGDQGQIGIRLSHKISPTNIVLDVPYKTWTEGLSQAPRQVVLWGVVDGAANQATYEQDLQAYRNGIAHHGSGPTKSLGYTFLALAIFEYDATTAFPIQTYRVADPVIDSQMEFGVIVVEVRSNWGGERTSLCGIRVHGEVV</sequence>
<dbReference type="Pfam" id="PF07738">
    <property type="entry name" value="Sad1_UNC"/>
    <property type="match status" value="1"/>
</dbReference>
<keyword evidence="7" id="KW-1185">Reference proteome</keyword>
<protein>
    <recommendedName>
        <fullName evidence="5">SUN domain-containing protein</fullName>
    </recommendedName>
</protein>
<proteinExistence type="predicted"/>
<accession>A0A1Y2IMS8</accession>
<dbReference type="InterPro" id="IPR045119">
    <property type="entry name" value="SUN1-5"/>
</dbReference>
<evidence type="ECO:0000256" key="3">
    <source>
        <dbReference type="ARBA" id="ARBA00022989"/>
    </source>
</evidence>
<dbReference type="GO" id="GO:0034993">
    <property type="term" value="C:meiotic nuclear membrane microtubule tethering complex"/>
    <property type="evidence" value="ECO:0007669"/>
    <property type="project" value="TreeGrafter"/>
</dbReference>
<gene>
    <name evidence="6" type="ORF">PYCCODRAFT_1501530</name>
</gene>
<keyword evidence="2" id="KW-0812">Transmembrane</keyword>
<evidence type="ECO:0000259" key="5">
    <source>
        <dbReference type="PROSITE" id="PS51469"/>
    </source>
</evidence>
<feature type="non-terminal residue" evidence="6">
    <location>
        <position position="1"/>
    </location>
</feature>
<feature type="domain" description="SUN" evidence="5">
    <location>
        <begin position="10"/>
        <end position="205"/>
    </location>
</feature>
<dbReference type="GO" id="GO:0043495">
    <property type="term" value="F:protein-membrane adaptor activity"/>
    <property type="evidence" value="ECO:0007669"/>
    <property type="project" value="TreeGrafter"/>
</dbReference>
<comment type="subcellular location">
    <subcellularLocation>
        <location evidence="1">Membrane</location>
    </subcellularLocation>
</comment>
<evidence type="ECO:0000313" key="7">
    <source>
        <dbReference type="Proteomes" id="UP000193067"/>
    </source>
</evidence>
<dbReference type="AlphaFoldDB" id="A0A1Y2IMS8"/>
<dbReference type="PANTHER" id="PTHR12911">
    <property type="entry name" value="SAD1/UNC-84-LIKE PROTEIN-RELATED"/>
    <property type="match status" value="1"/>
</dbReference>
<organism evidence="6 7">
    <name type="scientific">Trametes coccinea (strain BRFM310)</name>
    <name type="common">Pycnoporus coccineus</name>
    <dbReference type="NCBI Taxonomy" id="1353009"/>
    <lineage>
        <taxon>Eukaryota</taxon>
        <taxon>Fungi</taxon>
        <taxon>Dikarya</taxon>
        <taxon>Basidiomycota</taxon>
        <taxon>Agaricomycotina</taxon>
        <taxon>Agaricomycetes</taxon>
        <taxon>Polyporales</taxon>
        <taxon>Polyporaceae</taxon>
        <taxon>Trametes</taxon>
    </lineage>
</organism>
<name>A0A1Y2IMS8_TRAC3</name>
<dbReference type="PANTHER" id="PTHR12911:SF8">
    <property type="entry name" value="KLAROID PROTEIN-RELATED"/>
    <property type="match status" value="1"/>
</dbReference>
<keyword evidence="3" id="KW-1133">Transmembrane helix</keyword>
<dbReference type="Proteomes" id="UP000193067">
    <property type="component" value="Unassembled WGS sequence"/>
</dbReference>
<dbReference type="OrthoDB" id="342281at2759"/>
<evidence type="ECO:0000313" key="6">
    <source>
        <dbReference type="EMBL" id="OSD01993.1"/>
    </source>
</evidence>
<dbReference type="STRING" id="1353009.A0A1Y2IMS8"/>
<evidence type="ECO:0000256" key="1">
    <source>
        <dbReference type="ARBA" id="ARBA00004370"/>
    </source>
</evidence>
<keyword evidence="4" id="KW-0472">Membrane</keyword>